<dbReference type="Proteomes" id="UP000217154">
    <property type="component" value="Chromosome"/>
</dbReference>
<evidence type="ECO:0000313" key="3">
    <source>
        <dbReference type="Proteomes" id="UP000217154"/>
    </source>
</evidence>
<feature type="region of interest" description="Disordered" evidence="1">
    <location>
        <begin position="1"/>
        <end position="23"/>
    </location>
</feature>
<feature type="compositionally biased region" description="Basic residues" evidence="1">
    <location>
        <begin position="1"/>
        <end position="14"/>
    </location>
</feature>
<sequence>MRTKSASRRQKNRNFKASGNGSLSLAYNMSKSLESAAPSPLSARTIAILIAASNGSTIDSAGSSQHLMYRDKASPECPMALSVCASNRLA</sequence>
<protein>
    <submittedName>
        <fullName evidence="2">Uncharacterized protein</fullName>
    </submittedName>
</protein>
<reference evidence="2 3" key="1">
    <citation type="submission" date="2017-09" db="EMBL/GenBank/DDBJ databases">
        <title>The diverse metabolic capabilities of V. boronicumulans make it an excellent choice for continued studies on novel biodegradation.</title>
        <authorList>
            <person name="Sun S."/>
        </authorList>
    </citation>
    <scope>NUCLEOTIDE SEQUENCE [LARGE SCALE GENOMIC DNA]</scope>
    <source>
        <strain evidence="2 3">J1</strain>
    </source>
</reference>
<evidence type="ECO:0000256" key="1">
    <source>
        <dbReference type="SAM" id="MobiDB-lite"/>
    </source>
</evidence>
<dbReference type="AlphaFoldDB" id="A0A250DDV6"/>
<accession>A0A250DDV6</accession>
<dbReference type="KEGG" id="vbo:CKY39_03795"/>
<dbReference type="EMBL" id="CP023284">
    <property type="protein sequence ID" value="ATA52434.1"/>
    <property type="molecule type" value="Genomic_DNA"/>
</dbReference>
<organism evidence="2 3">
    <name type="scientific">Variovorax boronicumulans</name>
    <dbReference type="NCBI Taxonomy" id="436515"/>
    <lineage>
        <taxon>Bacteria</taxon>
        <taxon>Pseudomonadati</taxon>
        <taxon>Pseudomonadota</taxon>
        <taxon>Betaproteobacteria</taxon>
        <taxon>Burkholderiales</taxon>
        <taxon>Comamonadaceae</taxon>
        <taxon>Variovorax</taxon>
    </lineage>
</organism>
<proteinExistence type="predicted"/>
<name>A0A250DDV6_9BURK</name>
<gene>
    <name evidence="2" type="ORF">CKY39_03795</name>
</gene>
<evidence type="ECO:0000313" key="2">
    <source>
        <dbReference type="EMBL" id="ATA52434.1"/>
    </source>
</evidence>